<dbReference type="Proteomes" id="UP001527099">
    <property type="component" value="Unassembled WGS sequence"/>
</dbReference>
<gene>
    <name evidence="1" type="ORF">M5X19_26435</name>
</gene>
<comment type="caution">
    <text evidence="1">The sequence shown here is derived from an EMBL/GenBank/DDBJ whole genome shotgun (WGS) entry which is preliminary data.</text>
</comment>
<evidence type="ECO:0000313" key="1">
    <source>
        <dbReference type="EMBL" id="MCY9696412.1"/>
    </source>
</evidence>
<sequence>MKDEKNKEKKQLDELNKGMEGTIEDWLGMNDPDVFIDYVCLECGCIDPVPDFIVDECSWGDEDGEEPTFFCPACNGTMVRKEKPRIE</sequence>
<organism evidence="1 2">
    <name type="scientific">Paenibacillus alginolyticus</name>
    <dbReference type="NCBI Taxonomy" id="59839"/>
    <lineage>
        <taxon>Bacteria</taxon>
        <taxon>Bacillati</taxon>
        <taxon>Bacillota</taxon>
        <taxon>Bacilli</taxon>
        <taxon>Bacillales</taxon>
        <taxon>Paenibacillaceae</taxon>
        <taxon>Paenibacillus</taxon>
    </lineage>
</organism>
<keyword evidence="2" id="KW-1185">Reference proteome</keyword>
<proteinExistence type="predicted"/>
<dbReference type="EMBL" id="JAMDMX010000095">
    <property type="protein sequence ID" value="MCY9696412.1"/>
    <property type="molecule type" value="Genomic_DNA"/>
</dbReference>
<dbReference type="RefSeq" id="WP_051254081.1">
    <property type="nucleotide sequence ID" value="NZ_JAMDMW010000199.1"/>
</dbReference>
<name>A0ABT4GJP0_9BACL</name>
<evidence type="ECO:0000313" key="2">
    <source>
        <dbReference type="Proteomes" id="UP001527099"/>
    </source>
</evidence>
<reference evidence="1 2" key="1">
    <citation type="submission" date="2022-05" db="EMBL/GenBank/DDBJ databases">
        <title>Genome Sequencing of Bee-Associated Microbes.</title>
        <authorList>
            <person name="Dunlap C."/>
        </authorList>
    </citation>
    <scope>NUCLEOTIDE SEQUENCE [LARGE SCALE GENOMIC DNA]</scope>
    <source>
        <strain evidence="1 2">NRRL B-14421</strain>
    </source>
</reference>
<protein>
    <submittedName>
        <fullName evidence="1">Uncharacterized protein</fullName>
    </submittedName>
</protein>
<accession>A0ABT4GJP0</accession>